<dbReference type="InterPro" id="IPR051676">
    <property type="entry name" value="UPF0053_domain"/>
</dbReference>
<comment type="caution">
    <text evidence="4">The sequence shown here is derived from an EMBL/GenBank/DDBJ whole genome shotgun (WGS) entry which is preliminary data.</text>
</comment>
<evidence type="ECO:0000313" key="5">
    <source>
        <dbReference type="Proteomes" id="UP001190925"/>
    </source>
</evidence>
<evidence type="ECO:0000256" key="2">
    <source>
        <dbReference type="SAM" id="Phobius"/>
    </source>
</evidence>
<gene>
    <name evidence="4" type="ORF">G6CMJM_00094</name>
</gene>
<evidence type="ECO:0000259" key="3">
    <source>
        <dbReference type="PROSITE" id="PS51371"/>
    </source>
</evidence>
<evidence type="ECO:0000313" key="4">
    <source>
        <dbReference type="EMBL" id="RYC72990.1"/>
    </source>
</evidence>
<keyword evidence="2" id="KW-0472">Membrane</keyword>
<feature type="transmembrane region" description="Helical" evidence="2">
    <location>
        <begin position="6"/>
        <end position="24"/>
    </location>
</feature>
<name>A0ABY0FJ79_9BACT</name>
<accession>A0ABY0FJ79</accession>
<keyword evidence="2" id="KW-0812">Transmembrane</keyword>
<dbReference type="PANTHER" id="PTHR43099">
    <property type="entry name" value="UPF0053 PROTEIN YRKA"/>
    <property type="match status" value="1"/>
</dbReference>
<keyword evidence="5" id="KW-1185">Reference proteome</keyword>
<evidence type="ECO:0000256" key="1">
    <source>
        <dbReference type="PROSITE-ProRule" id="PRU00703"/>
    </source>
</evidence>
<dbReference type="Proteomes" id="UP001190925">
    <property type="component" value="Unassembled WGS sequence"/>
</dbReference>
<dbReference type="InterPro" id="IPR046342">
    <property type="entry name" value="CBS_dom_sf"/>
</dbReference>
<dbReference type="Gene3D" id="3.10.580.10">
    <property type="entry name" value="CBS-domain"/>
    <property type="match status" value="1"/>
</dbReference>
<dbReference type="EMBL" id="PRLK01000001">
    <property type="protein sequence ID" value="RYC72990.1"/>
    <property type="molecule type" value="Genomic_DNA"/>
</dbReference>
<organism evidence="4 5">
    <name type="scientific">Candidatus Nanogingivalis gingivitcus</name>
    <dbReference type="NCBI Taxonomy" id="2171992"/>
    <lineage>
        <taxon>Bacteria</taxon>
        <taxon>Candidatus Saccharimonadota</taxon>
        <taxon>Candidatus Nanosyncoccalia</taxon>
        <taxon>Candidatus Nanogingivales</taxon>
        <taxon>Candidatus Nanogingivalaceae</taxon>
        <taxon>Candidatus Nanogingivalis</taxon>
    </lineage>
</organism>
<feature type="transmembrane region" description="Helical" evidence="2">
    <location>
        <begin position="58"/>
        <end position="74"/>
    </location>
</feature>
<proteinExistence type="predicted"/>
<dbReference type="SUPFAM" id="SSF54631">
    <property type="entry name" value="CBS-domain pair"/>
    <property type="match status" value="1"/>
</dbReference>
<sequence length="302" mass="35142">MLIFTYIIFVLFIIVILGTKENEIEFSEFELNRRIDSGDNRASKMLTKKQLIPIMNRIRHFIVMFLAIVVISIVSSLFVLYQAILISVVTFIVIAMILKTKVLDSVSIYINKKTLPFIYRLYDASTEKNKKRIIRFFGRKKQPWSFYSKEELLFFLEKHHQVLSDSERIWIERILKISQKDSILDIALDDQKIAILHSNDILTPLVIDELFKTKQQYFVVMDEQEVEVRGIVAIEDIVAITGEDSKKAKEVMRSNFLEIKSDKKCLDVLEKMLAKNSNFAVITRKNGDLAGVVHINDFLKNI</sequence>
<feature type="domain" description="CBS" evidence="3">
    <location>
        <begin position="252"/>
        <end position="302"/>
    </location>
</feature>
<dbReference type="PANTHER" id="PTHR43099:SF5">
    <property type="entry name" value="HLYC_CORC FAMILY TRANSPORTER"/>
    <property type="match status" value="1"/>
</dbReference>
<dbReference type="RefSeq" id="WP_129718522.1">
    <property type="nucleotide sequence ID" value="NZ_PRLK01000001.1"/>
</dbReference>
<reference evidence="4 5" key="2">
    <citation type="journal article" date="2020" name="Cell Rep.">
        <title>Acquisition and Adaptation of Ultra-small Parasitic Reduced Genome Bacteria to Mammalian Hosts.</title>
        <authorList>
            <person name="McLean J.S."/>
            <person name="Bor B."/>
            <person name="Kerns K.A."/>
            <person name="Liu Q."/>
            <person name="To T.T."/>
            <person name="Solden L."/>
            <person name="Hendrickson E.L."/>
            <person name="Wrighton K."/>
            <person name="Shi W."/>
            <person name="He X."/>
        </authorList>
    </citation>
    <scope>NUCLEOTIDE SEQUENCE [LARGE SCALE GENOMIC DNA]</scope>
    <source>
        <strain evidence="4 5">TM7_CMJM_G6_1_HOT_870</strain>
    </source>
</reference>
<dbReference type="InterPro" id="IPR000644">
    <property type="entry name" value="CBS_dom"/>
</dbReference>
<keyword evidence="2" id="KW-1133">Transmembrane helix</keyword>
<protein>
    <recommendedName>
        <fullName evidence="3">CBS domain-containing protein</fullName>
    </recommendedName>
</protein>
<dbReference type="Pfam" id="PF00571">
    <property type="entry name" value="CBS"/>
    <property type="match status" value="1"/>
</dbReference>
<dbReference type="PROSITE" id="PS51371">
    <property type="entry name" value="CBS"/>
    <property type="match status" value="1"/>
</dbReference>
<keyword evidence="1" id="KW-0129">CBS domain</keyword>
<reference evidence="4 5" key="1">
    <citation type="journal article" date="2018" name="bioRxiv">
        <title>Evidence of independent acquisition and adaption of ultra-small bacteria to human hosts across the highly diverse yet reduced genomes of the phylum Saccharibacteria.</title>
        <authorList>
            <person name="McLean J.S."/>
            <person name="Bor B."/>
            <person name="To T.T."/>
            <person name="Liu Q."/>
            <person name="Kearns K.A."/>
            <person name="Solden L.M."/>
            <person name="Wrighton K.C."/>
            <person name="He X."/>
            <person name="Shi W."/>
        </authorList>
    </citation>
    <scope>NUCLEOTIDE SEQUENCE [LARGE SCALE GENOMIC DNA]</scope>
    <source>
        <strain evidence="4 5">TM7_CMJM_G6_1_HOT_870</strain>
    </source>
</reference>